<dbReference type="RefSeq" id="WP_125671019.1">
    <property type="nucleotide sequence ID" value="NZ_RCOS01000067.1"/>
</dbReference>
<keyword evidence="2" id="KW-1185">Reference proteome</keyword>
<dbReference type="Proteomes" id="UP000277582">
    <property type="component" value="Unassembled WGS sequence"/>
</dbReference>
<accession>A0A3R9QZF5</accession>
<proteinExistence type="predicted"/>
<evidence type="ECO:0000313" key="2">
    <source>
        <dbReference type="Proteomes" id="UP000277582"/>
    </source>
</evidence>
<gene>
    <name evidence="1" type="ORF">D6D85_05450</name>
</gene>
<evidence type="ECO:0000313" key="1">
    <source>
        <dbReference type="EMBL" id="RSN75798.1"/>
    </source>
</evidence>
<name>A0A3R9QZF5_9CREN</name>
<organism evidence="1 2">
    <name type="scientific">Candidatus Methanodesulfokora washburnensis</name>
    <dbReference type="NCBI Taxonomy" id="2478471"/>
    <lineage>
        <taxon>Archaea</taxon>
        <taxon>Thermoproteota</taxon>
        <taxon>Candidatus Korarchaeia</taxon>
        <taxon>Candidatus Korarchaeia incertae sedis</taxon>
        <taxon>Candidatus Methanodesulfokora</taxon>
    </lineage>
</organism>
<comment type="caution">
    <text evidence="1">The sequence shown here is derived from an EMBL/GenBank/DDBJ whole genome shotgun (WGS) entry which is preliminary data.</text>
</comment>
<reference evidence="1 2" key="1">
    <citation type="submission" date="2018-10" db="EMBL/GenBank/DDBJ databases">
        <title>Co-occurring genomic capacity for anaerobic methane metabolism and dissimilatory sulfite reduction discovered in the Korarchaeota.</title>
        <authorList>
            <person name="Mckay L.J."/>
            <person name="Dlakic M."/>
            <person name="Fields M.W."/>
            <person name="Delmont T.O."/>
            <person name="Eren A.M."/>
            <person name="Jay Z.J."/>
            <person name="Klingelsmith K.B."/>
            <person name="Rusch D.B."/>
            <person name="Inskeep W.P."/>
        </authorList>
    </citation>
    <scope>NUCLEOTIDE SEQUENCE [LARGE SCALE GENOMIC DNA]</scope>
    <source>
        <strain evidence="1 2">MDKW</strain>
    </source>
</reference>
<dbReference type="EMBL" id="RCOS01000067">
    <property type="protein sequence ID" value="RSN75798.1"/>
    <property type="molecule type" value="Genomic_DNA"/>
</dbReference>
<protein>
    <submittedName>
        <fullName evidence="1">Uncharacterized protein</fullName>
    </submittedName>
</protein>
<sequence>MEGDSSALLNKKVLSFLREVGGKRLEFDLDEASSKLSIQRKDLEKALFSLQREGYLRIIKIPPSDTVLEEIKNELRELDGLFLADEISSEEYLRKWREKTEITDIKMSPMPSIDIKVILSGLSNLLEYLEKLNEVDASDNTRKKLMKEYNDEIVPLAENLGRLLEASISYLSTVKGKLNELCDKLELIKIDSKVRGIDRRDDLKILMKEADSIMKRVSSLMKKLDTGSAGEVDAKKLEEEKIKLEEEREVIKAKLLVEGESAELKTRILSIDKRIADIRAELETEKVKKDNIDEIQEKMSSLHERGLLKGEIYEDIRRSLDIINKLRKALAELGDVEKKVTLNDVEGLRSILKVLEEVLANR</sequence>
<dbReference type="AlphaFoldDB" id="A0A3R9QZF5"/>